<keyword evidence="2" id="KW-0012">Acyltransferase</keyword>
<feature type="domain" description="N-acetyltransferase" evidence="3">
    <location>
        <begin position="1"/>
        <end position="188"/>
    </location>
</feature>
<dbReference type="PANTHER" id="PTHR43420">
    <property type="entry name" value="ACETYLTRANSFERASE"/>
    <property type="match status" value="1"/>
</dbReference>
<dbReference type="InterPro" id="IPR050680">
    <property type="entry name" value="YpeA/RimI_acetyltransf"/>
</dbReference>
<keyword evidence="1" id="KW-0808">Transferase</keyword>
<dbReference type="EMBL" id="LFBV01000001">
    <property type="protein sequence ID" value="OKH95972.1"/>
    <property type="molecule type" value="Genomic_DNA"/>
</dbReference>
<evidence type="ECO:0000256" key="2">
    <source>
        <dbReference type="ARBA" id="ARBA00023315"/>
    </source>
</evidence>
<name>A0A1Q4VDR8_9ACTN</name>
<dbReference type="Gene3D" id="3.40.630.30">
    <property type="match status" value="1"/>
</dbReference>
<dbReference type="PROSITE" id="PS51186">
    <property type="entry name" value="GNAT"/>
    <property type="match status" value="1"/>
</dbReference>
<dbReference type="Pfam" id="PF00583">
    <property type="entry name" value="Acetyltransf_1"/>
    <property type="match status" value="1"/>
</dbReference>
<sequence>MEIRPAHPADAEGIALVHVRAWQAAYAGIVPREHLDALDPAAAAEVWAERLAASEAPRARVLVAVADSADSADSADRIVAFAGFRPAEPVTEATTEPAPADAPEDGEIHTMYAHPDHWGTGVGRALMEATTTALAAAGYRDGTLWVLADNTRARRFYEAAGWRFDGATAEETTGGAVLPELRYRKALTGTRTQT</sequence>
<reference evidence="4 5" key="1">
    <citation type="submission" date="2015-06" db="EMBL/GenBank/DDBJ databases">
        <title>Cloning and characterization of the uncialamcin biosynthetic gene cluster.</title>
        <authorList>
            <person name="Yan X."/>
            <person name="Huang T."/>
            <person name="Ge H."/>
            <person name="Shen B."/>
        </authorList>
    </citation>
    <scope>NUCLEOTIDE SEQUENCE [LARGE SCALE GENOMIC DNA]</scope>
    <source>
        <strain evidence="4 5">DCA2648</strain>
    </source>
</reference>
<gene>
    <name evidence="4" type="ORF">AB852_04580</name>
</gene>
<evidence type="ECO:0000256" key="1">
    <source>
        <dbReference type="ARBA" id="ARBA00022679"/>
    </source>
</evidence>
<dbReference type="InterPro" id="IPR000182">
    <property type="entry name" value="GNAT_dom"/>
</dbReference>
<dbReference type="InterPro" id="IPR016181">
    <property type="entry name" value="Acyl_CoA_acyltransferase"/>
</dbReference>
<comment type="caution">
    <text evidence="4">The sequence shown here is derived from an EMBL/GenBank/DDBJ whole genome shotgun (WGS) entry which is preliminary data.</text>
</comment>
<keyword evidence="5" id="KW-1185">Reference proteome</keyword>
<dbReference type="RefSeq" id="WP_073783772.1">
    <property type="nucleotide sequence ID" value="NZ_LFBV01000001.1"/>
</dbReference>
<dbReference type="Proteomes" id="UP000186455">
    <property type="component" value="Unassembled WGS sequence"/>
</dbReference>
<dbReference type="GO" id="GO:0016747">
    <property type="term" value="F:acyltransferase activity, transferring groups other than amino-acyl groups"/>
    <property type="evidence" value="ECO:0007669"/>
    <property type="project" value="InterPro"/>
</dbReference>
<dbReference type="SUPFAM" id="SSF55729">
    <property type="entry name" value="Acyl-CoA N-acyltransferases (Nat)"/>
    <property type="match status" value="1"/>
</dbReference>
<dbReference type="AlphaFoldDB" id="A0A1Q4VDR8"/>
<dbReference type="PANTHER" id="PTHR43420:SF12">
    <property type="entry name" value="N-ACETYLTRANSFERASE DOMAIN-CONTAINING PROTEIN"/>
    <property type="match status" value="1"/>
</dbReference>
<evidence type="ECO:0000259" key="3">
    <source>
        <dbReference type="PROSITE" id="PS51186"/>
    </source>
</evidence>
<evidence type="ECO:0000313" key="5">
    <source>
        <dbReference type="Proteomes" id="UP000186455"/>
    </source>
</evidence>
<protein>
    <recommendedName>
        <fullName evidence="3">N-acetyltransferase domain-containing protein</fullName>
    </recommendedName>
</protein>
<proteinExistence type="predicted"/>
<dbReference type="CDD" id="cd04301">
    <property type="entry name" value="NAT_SF"/>
    <property type="match status" value="1"/>
</dbReference>
<accession>A0A1Q4VDR8</accession>
<evidence type="ECO:0000313" key="4">
    <source>
        <dbReference type="EMBL" id="OKH95972.1"/>
    </source>
</evidence>
<organism evidence="4 5">
    <name type="scientific">Streptomyces uncialis</name>
    <dbReference type="NCBI Taxonomy" id="1048205"/>
    <lineage>
        <taxon>Bacteria</taxon>
        <taxon>Bacillati</taxon>
        <taxon>Actinomycetota</taxon>
        <taxon>Actinomycetes</taxon>
        <taxon>Kitasatosporales</taxon>
        <taxon>Streptomycetaceae</taxon>
        <taxon>Streptomyces</taxon>
    </lineage>
</organism>